<accession>A0AA37L6P1</accession>
<sequence length="66" mass="7269">MGCQNWAMLALGDVASLEAQVAELSPRALKRRAADIKKRLEDGIGYLGVQDKATPLKRFMKLLPTL</sequence>
<gene>
    <name evidence="1" type="ORF">ColSpa_03023</name>
</gene>
<comment type="caution">
    <text evidence="1">The sequence shown here is derived from an EMBL/GenBank/DDBJ whole genome shotgun (WGS) entry which is preliminary data.</text>
</comment>
<evidence type="ECO:0000313" key="1">
    <source>
        <dbReference type="EMBL" id="GKT42842.1"/>
    </source>
</evidence>
<proteinExistence type="predicted"/>
<organism evidence="1 2">
    <name type="scientific">Colletotrichum spaethianum</name>
    <dbReference type="NCBI Taxonomy" id="700344"/>
    <lineage>
        <taxon>Eukaryota</taxon>
        <taxon>Fungi</taxon>
        <taxon>Dikarya</taxon>
        <taxon>Ascomycota</taxon>
        <taxon>Pezizomycotina</taxon>
        <taxon>Sordariomycetes</taxon>
        <taxon>Hypocreomycetidae</taxon>
        <taxon>Glomerellales</taxon>
        <taxon>Glomerellaceae</taxon>
        <taxon>Colletotrichum</taxon>
        <taxon>Colletotrichum spaethianum species complex</taxon>
    </lineage>
</organism>
<dbReference type="Proteomes" id="UP001055115">
    <property type="component" value="Unassembled WGS sequence"/>
</dbReference>
<evidence type="ECO:0000313" key="2">
    <source>
        <dbReference type="Proteomes" id="UP001055115"/>
    </source>
</evidence>
<keyword evidence="2" id="KW-1185">Reference proteome</keyword>
<protein>
    <submittedName>
        <fullName evidence="1">Uncharacterized protein</fullName>
    </submittedName>
</protein>
<dbReference type="EMBL" id="BQXU01000005">
    <property type="protein sequence ID" value="GKT42842.1"/>
    <property type="molecule type" value="Genomic_DNA"/>
</dbReference>
<dbReference type="AlphaFoldDB" id="A0AA37L6P1"/>
<dbReference type="RefSeq" id="XP_049125192.1">
    <property type="nucleotide sequence ID" value="XM_049269235.1"/>
</dbReference>
<reference evidence="1 2" key="1">
    <citation type="submission" date="2022-03" db="EMBL/GenBank/DDBJ databases">
        <title>Genome data of Colletotrichum spp.</title>
        <authorList>
            <person name="Utami Y.D."/>
            <person name="Hiruma K."/>
        </authorList>
    </citation>
    <scope>NUCLEOTIDE SEQUENCE [LARGE SCALE GENOMIC DNA]</scope>
    <source>
        <strain evidence="1 2">MAFF 239500</strain>
    </source>
</reference>
<name>A0AA37L6P1_9PEZI</name>
<dbReference type="GeneID" id="73323825"/>